<keyword evidence="2" id="KW-0430">Lectin</keyword>
<feature type="domain" description="Legume lectin" evidence="3">
    <location>
        <begin position="42"/>
        <end position="140"/>
    </location>
</feature>
<dbReference type="InterPro" id="IPR013320">
    <property type="entry name" value="ConA-like_dom_sf"/>
</dbReference>
<dbReference type="SUPFAM" id="SSF49899">
    <property type="entry name" value="Concanavalin A-like lectins/glucanases"/>
    <property type="match status" value="1"/>
</dbReference>
<protein>
    <recommendedName>
        <fullName evidence="3">Legume lectin domain-containing protein</fullName>
    </recommendedName>
</protein>
<dbReference type="InterPro" id="IPR001220">
    <property type="entry name" value="Legume_lectin_dom"/>
</dbReference>
<evidence type="ECO:0000256" key="1">
    <source>
        <dbReference type="ARBA" id="ARBA00007606"/>
    </source>
</evidence>
<dbReference type="Proteomes" id="UP000655225">
    <property type="component" value="Unassembled WGS sequence"/>
</dbReference>
<evidence type="ECO:0000313" key="5">
    <source>
        <dbReference type="Proteomes" id="UP000655225"/>
    </source>
</evidence>
<accession>A0A835A3F8</accession>
<evidence type="ECO:0000256" key="2">
    <source>
        <dbReference type="ARBA" id="ARBA00022734"/>
    </source>
</evidence>
<evidence type="ECO:0000259" key="3">
    <source>
        <dbReference type="Pfam" id="PF00139"/>
    </source>
</evidence>
<dbReference type="OrthoDB" id="543442at2759"/>
<name>A0A835A3F8_TETSI</name>
<dbReference type="PANTHER" id="PTHR32401">
    <property type="entry name" value="CONCANAVALIN A-LIKE LECTIN FAMILY PROTEIN"/>
    <property type="match status" value="1"/>
</dbReference>
<comment type="caution">
    <text evidence="4">The sequence shown here is derived from an EMBL/GenBank/DDBJ whole genome shotgun (WGS) entry which is preliminary data.</text>
</comment>
<dbReference type="GO" id="GO:0030246">
    <property type="term" value="F:carbohydrate binding"/>
    <property type="evidence" value="ECO:0007669"/>
    <property type="project" value="UniProtKB-KW"/>
</dbReference>
<sequence length="148" mass="16102">MMSNPALWECKNLIGMAELSMLGQEKSSNDALVEHWQGQGSSFDSSDLLFYGNAMLEFCILTLTNDTTCSMGRALYLSKIPTKSSSSSNLLPFSISFIFSIVPSKDHLPGQGLIFILVPSTAIEGVSAAQHLDLLNQTNESEFCEVVT</sequence>
<dbReference type="InterPro" id="IPR050258">
    <property type="entry name" value="Leguminous_Lectin"/>
</dbReference>
<reference evidence="4 5" key="1">
    <citation type="submission" date="2020-04" db="EMBL/GenBank/DDBJ databases">
        <title>Plant Genome Project.</title>
        <authorList>
            <person name="Zhang R.-G."/>
        </authorList>
    </citation>
    <scope>NUCLEOTIDE SEQUENCE [LARGE SCALE GENOMIC DNA]</scope>
    <source>
        <strain evidence="4">YNK0</strain>
        <tissue evidence="4">Leaf</tissue>
    </source>
</reference>
<keyword evidence="5" id="KW-1185">Reference proteome</keyword>
<dbReference type="PANTHER" id="PTHR32401:SF38">
    <property type="entry name" value="LECTIN-LIKE PROTEIN"/>
    <property type="match status" value="1"/>
</dbReference>
<gene>
    <name evidence="4" type="ORF">HHK36_001865</name>
</gene>
<dbReference type="AlphaFoldDB" id="A0A835A3F8"/>
<proteinExistence type="inferred from homology"/>
<evidence type="ECO:0000313" key="4">
    <source>
        <dbReference type="EMBL" id="KAF8413871.1"/>
    </source>
</evidence>
<organism evidence="4 5">
    <name type="scientific">Tetracentron sinense</name>
    <name type="common">Spur-leaf</name>
    <dbReference type="NCBI Taxonomy" id="13715"/>
    <lineage>
        <taxon>Eukaryota</taxon>
        <taxon>Viridiplantae</taxon>
        <taxon>Streptophyta</taxon>
        <taxon>Embryophyta</taxon>
        <taxon>Tracheophyta</taxon>
        <taxon>Spermatophyta</taxon>
        <taxon>Magnoliopsida</taxon>
        <taxon>Trochodendrales</taxon>
        <taxon>Trochodendraceae</taxon>
        <taxon>Tetracentron</taxon>
    </lineage>
</organism>
<dbReference type="EMBL" id="JABCRI010000001">
    <property type="protein sequence ID" value="KAF8413871.1"/>
    <property type="molecule type" value="Genomic_DNA"/>
</dbReference>
<dbReference type="Pfam" id="PF00139">
    <property type="entry name" value="Lectin_legB"/>
    <property type="match status" value="1"/>
</dbReference>
<comment type="similarity">
    <text evidence="1">Belongs to the leguminous lectin family.</text>
</comment>
<dbReference type="Gene3D" id="2.60.120.200">
    <property type="match status" value="1"/>
</dbReference>